<organism evidence="2 3">
    <name type="scientific">Paenibacillus solani</name>
    <dbReference type="NCBI Taxonomy" id="1705565"/>
    <lineage>
        <taxon>Bacteria</taxon>
        <taxon>Bacillati</taxon>
        <taxon>Bacillota</taxon>
        <taxon>Bacilli</taxon>
        <taxon>Bacillales</taxon>
        <taxon>Paenibacillaceae</taxon>
        <taxon>Paenibacillus</taxon>
    </lineage>
</organism>
<feature type="transmembrane region" description="Helical" evidence="1">
    <location>
        <begin position="32"/>
        <end position="53"/>
    </location>
</feature>
<dbReference type="Proteomes" id="UP000036932">
    <property type="component" value="Unassembled WGS sequence"/>
</dbReference>
<dbReference type="EMBL" id="LIUT01000008">
    <property type="protein sequence ID" value="KOR75761.1"/>
    <property type="molecule type" value="Genomic_DNA"/>
</dbReference>
<dbReference type="Pfam" id="PF07441">
    <property type="entry name" value="BofA"/>
    <property type="match status" value="1"/>
</dbReference>
<keyword evidence="3" id="KW-1185">Reference proteome</keyword>
<gene>
    <name evidence="2" type="ORF">AM231_24120</name>
</gene>
<sequence>MKLIVLGVLCISLLLLIYIVFRKKLGLGWLTIFGAHLALSAVAIYIVNFTGLAAQTYIPLNPMTIGIVMTLGLPGVALLVGLKIIILGG</sequence>
<reference evidence="3" key="1">
    <citation type="submission" date="2015-08" db="EMBL/GenBank/DDBJ databases">
        <title>Genome sequencing project for genomic taxonomy and phylogenomics of Bacillus-like bacteria.</title>
        <authorList>
            <person name="Liu B."/>
            <person name="Wang J."/>
            <person name="Zhu Y."/>
            <person name="Liu G."/>
            <person name="Chen Q."/>
            <person name="Chen Z."/>
            <person name="Lan J."/>
            <person name="Che J."/>
            <person name="Ge C."/>
            <person name="Shi H."/>
            <person name="Pan Z."/>
            <person name="Liu X."/>
        </authorList>
    </citation>
    <scope>NUCLEOTIDE SEQUENCE [LARGE SCALE GENOMIC DNA]</scope>
    <source>
        <strain evidence="3">FJAT-22460</strain>
    </source>
</reference>
<protein>
    <submittedName>
        <fullName evidence="2">Pro-sigmaK processing inhibitor BofA</fullName>
    </submittedName>
</protein>
<evidence type="ECO:0000313" key="2">
    <source>
        <dbReference type="EMBL" id="KOR75761.1"/>
    </source>
</evidence>
<comment type="caution">
    <text evidence="2">The sequence shown here is derived from an EMBL/GenBank/DDBJ whole genome shotgun (WGS) entry which is preliminary data.</text>
</comment>
<dbReference type="OrthoDB" id="2659295at2"/>
<keyword evidence="1" id="KW-1133">Transmembrane helix</keyword>
<name>A0A0M1N0T4_9BACL</name>
<dbReference type="AlphaFoldDB" id="A0A0M1N0T4"/>
<keyword evidence="1" id="KW-0812">Transmembrane</keyword>
<proteinExistence type="predicted"/>
<dbReference type="PATRIC" id="fig|1705565.3.peg.985"/>
<accession>A0A0M1N0T4</accession>
<dbReference type="InterPro" id="IPR010001">
    <property type="entry name" value="BofA"/>
</dbReference>
<dbReference type="RefSeq" id="WP_054404928.1">
    <property type="nucleotide sequence ID" value="NZ_LIUT01000008.1"/>
</dbReference>
<evidence type="ECO:0000313" key="3">
    <source>
        <dbReference type="Proteomes" id="UP000036932"/>
    </source>
</evidence>
<keyword evidence="1" id="KW-0472">Membrane</keyword>
<evidence type="ECO:0000256" key="1">
    <source>
        <dbReference type="SAM" id="Phobius"/>
    </source>
</evidence>
<feature type="transmembrane region" description="Helical" evidence="1">
    <location>
        <begin position="65"/>
        <end position="86"/>
    </location>
</feature>